<evidence type="ECO:0000256" key="7">
    <source>
        <dbReference type="ARBA" id="ARBA00022801"/>
    </source>
</evidence>
<evidence type="ECO:0000313" key="11">
    <source>
        <dbReference type="EMBL" id="NXV60455.1"/>
    </source>
</evidence>
<evidence type="ECO:0000256" key="4">
    <source>
        <dbReference type="ARBA" id="ARBA00022695"/>
    </source>
</evidence>
<dbReference type="Pfam" id="PF06817">
    <property type="entry name" value="RVT_thumb"/>
    <property type="match status" value="1"/>
</dbReference>
<dbReference type="PANTHER" id="PTHR41694:SF3">
    <property type="entry name" value="RNA-DIRECTED DNA POLYMERASE-RELATED"/>
    <property type="match status" value="1"/>
</dbReference>
<evidence type="ECO:0000256" key="3">
    <source>
        <dbReference type="ARBA" id="ARBA00022679"/>
    </source>
</evidence>
<keyword evidence="5" id="KW-0540">Nuclease</keyword>
<proteinExistence type="inferred from homology"/>
<dbReference type="InterPro" id="IPR000477">
    <property type="entry name" value="RT_dom"/>
</dbReference>
<dbReference type="PANTHER" id="PTHR41694">
    <property type="entry name" value="ENDOGENOUS RETROVIRUS GROUP K MEMBER POL PROTEIN"/>
    <property type="match status" value="1"/>
</dbReference>
<dbReference type="Gene3D" id="3.30.70.270">
    <property type="match status" value="2"/>
</dbReference>
<feature type="domain" description="RNase H type-1" evidence="10">
    <location>
        <begin position="283"/>
        <end position="335"/>
    </location>
</feature>
<evidence type="ECO:0000313" key="12">
    <source>
        <dbReference type="Proteomes" id="UP000553862"/>
    </source>
</evidence>
<dbReference type="EC" id="3.1.26.4" evidence="2"/>
<sequence>PLRHAWPDTIIYHYMDDILFAQPEPFTGQRIQAIYDALKLYGLTVASEKIQLSAPWKYLGWTLTDQIVTPQKLQLHIKLHTLHDVQKLLGDLQWLRPIVGIPNELLDELRPLLKGTDPAQPPVRITPEQVKTLQQILDCVTQGSVRRRDLDLPIQLTVWCGTKFLLGALTQHNRKTGEIWALEWISPPLQQHKTLLQKIEILADLLKKGRERTVQIMGKEPDQIQIPMKKDTLTWYLANSMEFQEALLGAGSVTATDDIPNVPLNWVGQWGWIQCPKRSLKPLSDAITVYTDAGRKSKTAAVTWREKGQWHHHILRATELDTLQTMELLAVVWAM</sequence>
<accession>A0A7L3VA46</accession>
<comment type="caution">
    <text evidence="11">The sequence shown here is derived from an EMBL/GenBank/DDBJ whole genome shotgun (WGS) entry which is preliminary data.</text>
</comment>
<feature type="non-terminal residue" evidence="11">
    <location>
        <position position="335"/>
    </location>
</feature>
<keyword evidence="4" id="KW-0548">Nucleotidyltransferase</keyword>
<reference evidence="11 12" key="1">
    <citation type="submission" date="2019-09" db="EMBL/GenBank/DDBJ databases">
        <title>Bird 10,000 Genomes (B10K) Project - Family phase.</title>
        <authorList>
            <person name="Zhang G."/>
        </authorList>
    </citation>
    <scope>NUCLEOTIDE SEQUENCE [LARGE SCALE GENOMIC DNA]</scope>
    <source>
        <strain evidence="11">OUT-0049</strain>
        <tissue evidence="11">Muscle</tissue>
    </source>
</reference>
<dbReference type="GO" id="GO:0004523">
    <property type="term" value="F:RNA-DNA hybrid ribonuclease activity"/>
    <property type="evidence" value="ECO:0007669"/>
    <property type="project" value="UniProtKB-EC"/>
</dbReference>
<dbReference type="InterPro" id="IPR043502">
    <property type="entry name" value="DNA/RNA_pol_sf"/>
</dbReference>
<feature type="non-terminal residue" evidence="11">
    <location>
        <position position="1"/>
    </location>
</feature>
<dbReference type="InterPro" id="IPR043128">
    <property type="entry name" value="Rev_trsase/Diguanyl_cyclase"/>
</dbReference>
<gene>
    <name evidence="11" type="primary">Hervk</name>
    <name evidence="11" type="ORF">MOLATE_R16365</name>
</gene>
<evidence type="ECO:0000259" key="10">
    <source>
        <dbReference type="PROSITE" id="PS50879"/>
    </source>
</evidence>
<feature type="domain" description="Reverse transcriptase" evidence="9">
    <location>
        <begin position="1"/>
        <end position="63"/>
    </location>
</feature>
<dbReference type="PROSITE" id="PS50878">
    <property type="entry name" value="RT_POL"/>
    <property type="match status" value="1"/>
</dbReference>
<organism evidence="11 12">
    <name type="scientific">Molothrus ater</name>
    <name type="common">Brown-headed cowbird</name>
    <dbReference type="NCBI Taxonomy" id="84834"/>
    <lineage>
        <taxon>Eukaryota</taxon>
        <taxon>Metazoa</taxon>
        <taxon>Chordata</taxon>
        <taxon>Craniata</taxon>
        <taxon>Vertebrata</taxon>
        <taxon>Euteleostomi</taxon>
        <taxon>Archelosauria</taxon>
        <taxon>Archosauria</taxon>
        <taxon>Dinosauria</taxon>
        <taxon>Saurischia</taxon>
        <taxon>Theropoda</taxon>
        <taxon>Coelurosauria</taxon>
        <taxon>Aves</taxon>
        <taxon>Neognathae</taxon>
        <taxon>Neoaves</taxon>
        <taxon>Telluraves</taxon>
        <taxon>Australaves</taxon>
        <taxon>Passeriformes</taxon>
        <taxon>Passeroidea</taxon>
        <taxon>Icteridae</taxon>
        <taxon>Molothrus</taxon>
    </lineage>
</organism>
<protein>
    <recommendedName>
        <fullName evidence="2">ribonuclease H</fullName>
        <ecNumber evidence="2">3.1.26.4</ecNumber>
    </recommendedName>
</protein>
<evidence type="ECO:0000256" key="8">
    <source>
        <dbReference type="ARBA" id="ARBA00022918"/>
    </source>
</evidence>
<evidence type="ECO:0000256" key="5">
    <source>
        <dbReference type="ARBA" id="ARBA00022722"/>
    </source>
</evidence>
<dbReference type="PROSITE" id="PS50879">
    <property type="entry name" value="RNASE_H_1"/>
    <property type="match status" value="1"/>
</dbReference>
<evidence type="ECO:0000256" key="1">
    <source>
        <dbReference type="ARBA" id="ARBA00010879"/>
    </source>
</evidence>
<dbReference type="GO" id="GO:0003964">
    <property type="term" value="F:RNA-directed DNA polymerase activity"/>
    <property type="evidence" value="ECO:0007669"/>
    <property type="project" value="UniProtKB-KW"/>
</dbReference>
<dbReference type="GO" id="GO:0035613">
    <property type="term" value="F:RNA stem-loop binding"/>
    <property type="evidence" value="ECO:0007669"/>
    <property type="project" value="TreeGrafter"/>
</dbReference>
<dbReference type="EMBL" id="VZUF01142432">
    <property type="protein sequence ID" value="NXV60455.1"/>
    <property type="molecule type" value="Genomic_DNA"/>
</dbReference>
<dbReference type="Proteomes" id="UP000553862">
    <property type="component" value="Unassembled WGS sequence"/>
</dbReference>
<evidence type="ECO:0000256" key="2">
    <source>
        <dbReference type="ARBA" id="ARBA00012180"/>
    </source>
</evidence>
<name>A0A7L3VA46_MOLAT</name>
<dbReference type="AlphaFoldDB" id="A0A7L3VA46"/>
<comment type="similarity">
    <text evidence="1">Belongs to the beta type-B retroviral polymerase family. HERV class-II K(HML-2) pol subfamily.</text>
</comment>
<keyword evidence="3" id="KW-0808">Transferase</keyword>
<evidence type="ECO:0000256" key="6">
    <source>
        <dbReference type="ARBA" id="ARBA00022759"/>
    </source>
</evidence>
<keyword evidence="7" id="KW-0378">Hydrolase</keyword>
<keyword evidence="6" id="KW-0255">Endonuclease</keyword>
<keyword evidence="12" id="KW-1185">Reference proteome</keyword>
<dbReference type="InterPro" id="IPR002156">
    <property type="entry name" value="RNaseH_domain"/>
</dbReference>
<keyword evidence="8" id="KW-0695">RNA-directed DNA polymerase</keyword>
<dbReference type="SUPFAM" id="SSF56672">
    <property type="entry name" value="DNA/RNA polymerases"/>
    <property type="match status" value="1"/>
</dbReference>
<evidence type="ECO:0000259" key="9">
    <source>
        <dbReference type="PROSITE" id="PS50878"/>
    </source>
</evidence>
<dbReference type="InterPro" id="IPR010661">
    <property type="entry name" value="RVT_thumb"/>
</dbReference>